<dbReference type="EMBL" id="CP014228">
    <property type="protein sequence ID" value="AMD87604.1"/>
    <property type="molecule type" value="Genomic_DNA"/>
</dbReference>
<evidence type="ECO:0000259" key="4">
    <source>
        <dbReference type="Pfam" id="PF00501"/>
    </source>
</evidence>
<gene>
    <name evidence="5" type="ORF">AXF14_08425</name>
</gene>
<dbReference type="SUPFAM" id="SSF56801">
    <property type="entry name" value="Acetyl-CoA synthetase-like"/>
    <property type="match status" value="1"/>
</dbReference>
<dbReference type="PANTHER" id="PTHR43272">
    <property type="entry name" value="LONG-CHAIN-FATTY-ACID--COA LIGASE"/>
    <property type="match status" value="1"/>
</dbReference>
<organism evidence="5 6">
    <name type="scientific">Actinomyces radicidentis</name>
    <dbReference type="NCBI Taxonomy" id="111015"/>
    <lineage>
        <taxon>Bacteria</taxon>
        <taxon>Bacillati</taxon>
        <taxon>Actinomycetota</taxon>
        <taxon>Actinomycetes</taxon>
        <taxon>Actinomycetales</taxon>
        <taxon>Actinomycetaceae</taxon>
        <taxon>Actinomyces</taxon>
    </lineage>
</organism>
<dbReference type="Proteomes" id="UP000065220">
    <property type="component" value="Chromosome"/>
</dbReference>
<dbReference type="GO" id="GO:0005524">
    <property type="term" value="F:ATP binding"/>
    <property type="evidence" value="ECO:0007669"/>
    <property type="project" value="UniProtKB-KW"/>
</dbReference>
<accession>A0A120KL95</accession>
<dbReference type="GO" id="GO:0004467">
    <property type="term" value="F:long-chain fatty acid-CoA ligase activity"/>
    <property type="evidence" value="ECO:0007669"/>
    <property type="project" value="TreeGrafter"/>
</dbReference>
<keyword evidence="2" id="KW-0067">ATP-binding</keyword>
<keyword evidence="1" id="KW-0547">Nucleotide-binding</keyword>
<dbReference type="CDD" id="cd05907">
    <property type="entry name" value="VL_LC_FACS_like"/>
    <property type="match status" value="1"/>
</dbReference>
<dbReference type="GO" id="GO:0016020">
    <property type="term" value="C:membrane"/>
    <property type="evidence" value="ECO:0007669"/>
    <property type="project" value="TreeGrafter"/>
</dbReference>
<keyword evidence="6" id="KW-1185">Reference proteome</keyword>
<proteinExistence type="predicted"/>
<evidence type="ECO:0000313" key="5">
    <source>
        <dbReference type="EMBL" id="AMD87604.1"/>
    </source>
</evidence>
<dbReference type="Pfam" id="PF23562">
    <property type="entry name" value="AMP-binding_C_3"/>
    <property type="match status" value="1"/>
</dbReference>
<feature type="domain" description="AMP-dependent synthetase/ligase" evidence="4">
    <location>
        <begin position="58"/>
        <end position="464"/>
    </location>
</feature>
<dbReference type="Pfam" id="PF00501">
    <property type="entry name" value="AMP-binding"/>
    <property type="match status" value="1"/>
</dbReference>
<dbReference type="PANTHER" id="PTHR43272:SF33">
    <property type="entry name" value="AMP-BINDING DOMAIN-CONTAINING PROTEIN-RELATED"/>
    <property type="match status" value="1"/>
</dbReference>
<dbReference type="InterPro" id="IPR020845">
    <property type="entry name" value="AMP-binding_CS"/>
</dbReference>
<dbReference type="AlphaFoldDB" id="A0A120KL95"/>
<feature type="compositionally biased region" description="Basic and acidic residues" evidence="3">
    <location>
        <begin position="8"/>
        <end position="19"/>
    </location>
</feature>
<dbReference type="KEGG" id="ard:AXF14_08425"/>
<dbReference type="RefSeq" id="WP_067942463.1">
    <property type="nucleotide sequence ID" value="NZ_CP014228.1"/>
</dbReference>
<evidence type="ECO:0000256" key="2">
    <source>
        <dbReference type="ARBA" id="ARBA00022840"/>
    </source>
</evidence>
<evidence type="ECO:0000256" key="3">
    <source>
        <dbReference type="SAM" id="MobiDB-lite"/>
    </source>
</evidence>
<protein>
    <submittedName>
        <fullName evidence="5">Long-chain fatty acid--CoA ligase</fullName>
    </submittedName>
</protein>
<dbReference type="Gene3D" id="3.40.50.12780">
    <property type="entry name" value="N-terminal domain of ligase-like"/>
    <property type="match status" value="1"/>
</dbReference>
<dbReference type="PROSITE" id="PS00455">
    <property type="entry name" value="AMP_BINDING"/>
    <property type="match status" value="1"/>
</dbReference>
<evidence type="ECO:0000313" key="6">
    <source>
        <dbReference type="Proteomes" id="UP000065220"/>
    </source>
</evidence>
<sequence length="664" mass="71054">MSTQPSTPDDHDLPARDDDATGAPAGGAYRPDTTVAREFTTRLLVPLERTMTTSWALADRVRRAPDKPLIARKASLGRRWREVSAAAFRDEVREVAAGLVARGLEPGDRIGIMSHTSYEWTLLDFAAWEAGLVVVPVYETSSPEQARWILTDADVRLVVVENEQLELMMTALRDTVPELADLAVECLASDALTGLIADGRDVAPGELDRRTSTVTATDLATIVYTSGTTGRPKGAEITHANLVHLAVNTSAYLPEVLHGDDVRTLLFLPLAHVLARFVQVAIVCSPAGVMGHAPDVKNLMGDLETFQPTFVLAVPRVFEKIYNAADARSAGAKQKVFRMAAKTAIAYSRALDTPLGPSRALRAQHAAFDRLVFATLRRILGGKVRQVISGGGPLGERLGHFYRGAGITVLEGYGLTETAAPCTVNTPGATLVGSVGLPLPGTSVRLADDGEVLVRGIGVFRGYHGNEEATAETFTDSDGGDEAEGVSAVRDPEAGPWLRTGDIGNFDGEGFLRITGRKKELIVTAGGKNVAPAVLEDRLRGHPLVSQVLVVGDNRPCIGALVTLDAEMLPLWLSSHGIENLNPVQAAGDRRVREALERAVARANEAVSRAESIRTFTILPTDFTVSNGLLTPSLKVRRAEAQERFASTIDALYERVPAGAAKQG</sequence>
<evidence type="ECO:0000256" key="1">
    <source>
        <dbReference type="ARBA" id="ARBA00022741"/>
    </source>
</evidence>
<feature type="region of interest" description="Disordered" evidence="3">
    <location>
        <begin position="1"/>
        <end position="31"/>
    </location>
</feature>
<reference evidence="6" key="1">
    <citation type="submission" date="2016-02" db="EMBL/GenBank/DDBJ databases">
        <authorList>
            <person name="Holder M.E."/>
            <person name="Ajami N.J."/>
            <person name="Petrosino J.F."/>
        </authorList>
    </citation>
    <scope>NUCLEOTIDE SEQUENCE [LARGE SCALE GENOMIC DNA]</scope>
    <source>
        <strain evidence="6">CCUG 36733</strain>
    </source>
</reference>
<dbReference type="OrthoDB" id="9803968at2"/>
<dbReference type="STRING" id="111015.AXF14_08425"/>
<keyword evidence="5" id="KW-0436">Ligase</keyword>
<dbReference type="InterPro" id="IPR000873">
    <property type="entry name" value="AMP-dep_synth/lig_dom"/>
</dbReference>
<dbReference type="InterPro" id="IPR042099">
    <property type="entry name" value="ANL_N_sf"/>
</dbReference>
<name>A0A120KL95_ACTRD</name>